<evidence type="ECO:0000313" key="1">
    <source>
        <dbReference type="EMBL" id="MFI5679852.1"/>
    </source>
</evidence>
<dbReference type="Proteomes" id="UP001612415">
    <property type="component" value="Unassembled WGS sequence"/>
</dbReference>
<reference evidence="1 2" key="1">
    <citation type="submission" date="2024-10" db="EMBL/GenBank/DDBJ databases">
        <title>The Natural Products Discovery Center: Release of the First 8490 Sequenced Strains for Exploring Actinobacteria Biosynthetic Diversity.</title>
        <authorList>
            <person name="Kalkreuter E."/>
            <person name="Kautsar S.A."/>
            <person name="Yang D."/>
            <person name="Bader C.D."/>
            <person name="Teijaro C.N."/>
            <person name="Fluegel L."/>
            <person name="Davis C.M."/>
            <person name="Simpson J.R."/>
            <person name="Lauterbach L."/>
            <person name="Steele A.D."/>
            <person name="Gui C."/>
            <person name="Meng S."/>
            <person name="Li G."/>
            <person name="Viehrig K."/>
            <person name="Ye F."/>
            <person name="Su P."/>
            <person name="Kiefer A.F."/>
            <person name="Nichols A."/>
            <person name="Cepeda A.J."/>
            <person name="Yan W."/>
            <person name="Fan B."/>
            <person name="Jiang Y."/>
            <person name="Adhikari A."/>
            <person name="Zheng C.-J."/>
            <person name="Schuster L."/>
            <person name="Cowan T.M."/>
            <person name="Smanski M.J."/>
            <person name="Chevrette M.G."/>
            <person name="De Carvalho L.P.S."/>
            <person name="Shen B."/>
        </authorList>
    </citation>
    <scope>NUCLEOTIDE SEQUENCE [LARGE SCALE GENOMIC DNA]</scope>
    <source>
        <strain evidence="1 2">NPDC051599</strain>
    </source>
</reference>
<dbReference type="RefSeq" id="WP_398660274.1">
    <property type="nucleotide sequence ID" value="NZ_JBITDC010000017.1"/>
</dbReference>
<sequence>MTGVLVAEREWMTVMLLSRYAPELSPVENMWPHIEPSPANMAAVPSPGWRLCSAGGSMRRSTGTAS</sequence>
<accession>A0ABW7YBT2</accession>
<organism evidence="1 2">
    <name type="scientific">Streptomyces cellulosae</name>
    <dbReference type="NCBI Taxonomy" id="1968"/>
    <lineage>
        <taxon>Bacteria</taxon>
        <taxon>Bacillati</taxon>
        <taxon>Actinomycetota</taxon>
        <taxon>Actinomycetes</taxon>
        <taxon>Kitasatosporales</taxon>
        <taxon>Streptomycetaceae</taxon>
        <taxon>Streptomyces</taxon>
    </lineage>
</organism>
<protein>
    <submittedName>
        <fullName evidence="1">Uncharacterized protein</fullName>
    </submittedName>
</protein>
<name>A0ABW7YBT2_STRCE</name>
<comment type="caution">
    <text evidence="1">The sequence shown here is derived from an EMBL/GenBank/DDBJ whole genome shotgun (WGS) entry which is preliminary data.</text>
</comment>
<keyword evidence="2" id="KW-1185">Reference proteome</keyword>
<proteinExistence type="predicted"/>
<gene>
    <name evidence="1" type="ORF">ACIA8P_35365</name>
</gene>
<evidence type="ECO:0000313" key="2">
    <source>
        <dbReference type="Proteomes" id="UP001612415"/>
    </source>
</evidence>
<dbReference type="EMBL" id="JBITDC010000017">
    <property type="protein sequence ID" value="MFI5679852.1"/>
    <property type="molecule type" value="Genomic_DNA"/>
</dbReference>